<dbReference type="SUPFAM" id="SSF57850">
    <property type="entry name" value="RING/U-box"/>
    <property type="match status" value="1"/>
</dbReference>
<dbReference type="GO" id="GO:0003682">
    <property type="term" value="F:chromatin binding"/>
    <property type="evidence" value="ECO:0007669"/>
    <property type="project" value="TreeGrafter"/>
</dbReference>
<dbReference type="AlphaFoldDB" id="A0A061HZI9"/>
<feature type="compositionally biased region" description="Polar residues" evidence="13">
    <location>
        <begin position="190"/>
        <end position="211"/>
    </location>
</feature>
<gene>
    <name evidence="15" type="ORF">H671_xg20599</name>
</gene>
<feature type="region of interest" description="Disordered" evidence="13">
    <location>
        <begin position="1"/>
        <end position="24"/>
    </location>
</feature>
<dbReference type="GO" id="GO:0016567">
    <property type="term" value="P:protein ubiquitination"/>
    <property type="evidence" value="ECO:0007669"/>
    <property type="project" value="UniProtKB-UniPathway"/>
</dbReference>
<reference evidence="16" key="1">
    <citation type="journal article" date="2013" name="Nat. Biotechnol.">
        <title>Chinese hamster genome sequenced from sorted chromosomes.</title>
        <authorList>
            <person name="Brinkrolf K."/>
            <person name="Rupp O."/>
            <person name="Laux H."/>
            <person name="Kollin F."/>
            <person name="Ernst W."/>
            <person name="Linke B."/>
            <person name="Kofler R."/>
            <person name="Romand S."/>
            <person name="Hesse F."/>
            <person name="Budach W.E."/>
            <person name="Galosy S."/>
            <person name="Muller D."/>
            <person name="Noll T."/>
            <person name="Wienberg J."/>
            <person name="Jostock T."/>
            <person name="Leonard M."/>
            <person name="Grillari J."/>
            <person name="Tauch A."/>
            <person name="Goesmann A."/>
            <person name="Helk B."/>
            <person name="Mott J.E."/>
            <person name="Puhler A."/>
            <person name="Borth N."/>
        </authorList>
    </citation>
    <scope>NUCLEOTIDE SEQUENCE [LARGE SCALE GENOMIC DNA]</scope>
    <source>
        <strain evidence="16">17A/GY</strain>
    </source>
</reference>
<evidence type="ECO:0000256" key="2">
    <source>
        <dbReference type="ARBA" id="ARBA00004906"/>
    </source>
</evidence>
<comment type="catalytic activity">
    <reaction evidence="1">
        <text>S-ubiquitinyl-[E2 ubiquitin-conjugating enzyme]-L-cysteine + [acceptor protein]-L-lysine = [E2 ubiquitin-conjugating enzyme]-L-cysteine + N(6)-ubiquitinyl-[acceptor protein]-L-lysine.</text>
        <dbReference type="EC" id="2.3.2.27"/>
    </reaction>
</comment>
<dbReference type="InterPro" id="IPR013083">
    <property type="entry name" value="Znf_RING/FYVE/PHD"/>
</dbReference>
<organism evidence="15 16">
    <name type="scientific">Cricetulus griseus</name>
    <name type="common">Chinese hamster</name>
    <name type="synonym">Cricetulus barabensis griseus</name>
    <dbReference type="NCBI Taxonomy" id="10029"/>
    <lineage>
        <taxon>Eukaryota</taxon>
        <taxon>Metazoa</taxon>
        <taxon>Chordata</taxon>
        <taxon>Craniata</taxon>
        <taxon>Vertebrata</taxon>
        <taxon>Euteleostomi</taxon>
        <taxon>Mammalia</taxon>
        <taxon>Eutheria</taxon>
        <taxon>Euarchontoglires</taxon>
        <taxon>Glires</taxon>
        <taxon>Rodentia</taxon>
        <taxon>Myomorpha</taxon>
        <taxon>Muroidea</taxon>
        <taxon>Cricetidae</taxon>
        <taxon>Cricetinae</taxon>
        <taxon>Cricetulus</taxon>
    </lineage>
</organism>
<dbReference type="Proteomes" id="UP000030759">
    <property type="component" value="Unassembled WGS sequence"/>
</dbReference>
<dbReference type="SMART" id="SM00184">
    <property type="entry name" value="RING"/>
    <property type="match status" value="1"/>
</dbReference>
<evidence type="ECO:0000256" key="7">
    <source>
        <dbReference type="ARBA" id="ARBA00022771"/>
    </source>
</evidence>
<dbReference type="InterPro" id="IPR043540">
    <property type="entry name" value="RING1/RING2"/>
</dbReference>
<evidence type="ECO:0000259" key="14">
    <source>
        <dbReference type="PROSITE" id="PS50089"/>
    </source>
</evidence>
<dbReference type="InterPro" id="IPR001841">
    <property type="entry name" value="Znf_RING"/>
</dbReference>
<evidence type="ECO:0000256" key="3">
    <source>
        <dbReference type="ARBA" id="ARBA00012483"/>
    </source>
</evidence>
<evidence type="ECO:0000256" key="4">
    <source>
        <dbReference type="ARBA" id="ARBA00019736"/>
    </source>
</evidence>
<dbReference type="Gene3D" id="3.30.40.10">
    <property type="entry name" value="Zinc/RING finger domain, C3HC4 (zinc finger)"/>
    <property type="match status" value="1"/>
</dbReference>
<dbReference type="UniPathway" id="UPA00143"/>
<evidence type="ECO:0000256" key="10">
    <source>
        <dbReference type="ARBA" id="ARBA00030910"/>
    </source>
</evidence>
<dbReference type="PANTHER" id="PTHR46076">
    <property type="entry name" value="E3 UBIQUITIN-PROTEIN LIGASE RING1 / RING 2 FAMILY MEMBER"/>
    <property type="match status" value="1"/>
</dbReference>
<dbReference type="GO" id="GO:0000151">
    <property type="term" value="C:ubiquitin ligase complex"/>
    <property type="evidence" value="ECO:0007669"/>
    <property type="project" value="InterPro"/>
</dbReference>
<feature type="domain" description="RING-type" evidence="14">
    <location>
        <begin position="77"/>
        <end position="117"/>
    </location>
</feature>
<feature type="compositionally biased region" description="Basic and acidic residues" evidence="13">
    <location>
        <begin position="143"/>
        <end position="154"/>
    </location>
</feature>
<dbReference type="GO" id="GO:0031519">
    <property type="term" value="C:PcG protein complex"/>
    <property type="evidence" value="ECO:0007669"/>
    <property type="project" value="TreeGrafter"/>
</dbReference>
<dbReference type="GO" id="GO:0008270">
    <property type="term" value="F:zinc ion binding"/>
    <property type="evidence" value="ECO:0007669"/>
    <property type="project" value="UniProtKB-KW"/>
</dbReference>
<dbReference type="PROSITE" id="PS00518">
    <property type="entry name" value="ZF_RING_1"/>
    <property type="match status" value="1"/>
</dbReference>
<keyword evidence="6" id="KW-0479">Metal-binding</keyword>
<evidence type="ECO:0000256" key="13">
    <source>
        <dbReference type="SAM" id="MobiDB-lite"/>
    </source>
</evidence>
<evidence type="ECO:0000256" key="6">
    <source>
        <dbReference type="ARBA" id="ARBA00022723"/>
    </source>
</evidence>
<evidence type="ECO:0000256" key="9">
    <source>
        <dbReference type="ARBA" id="ARBA00030504"/>
    </source>
</evidence>
<protein>
    <recommendedName>
        <fullName evidence="4">E3 ubiquitin-protein ligase RING2</fullName>
        <ecNumber evidence="3">2.3.2.27</ecNumber>
    </recommendedName>
    <alternativeName>
        <fullName evidence="9">RING finger protein 1B</fullName>
    </alternativeName>
    <alternativeName>
        <fullName evidence="11">RING finger protein 2</fullName>
    </alternativeName>
    <alternativeName>
        <fullName evidence="10">RING-type E3 ubiquitin transferase RING2</fullName>
    </alternativeName>
</protein>
<evidence type="ECO:0000256" key="8">
    <source>
        <dbReference type="ARBA" id="ARBA00022833"/>
    </source>
</evidence>
<feature type="compositionally biased region" description="Basic and acidic residues" evidence="13">
    <location>
        <begin position="170"/>
        <end position="189"/>
    </location>
</feature>
<dbReference type="PROSITE" id="PS50089">
    <property type="entry name" value="ZF_RING_2"/>
    <property type="match status" value="1"/>
</dbReference>
<sequence>MEESVNNAKSLAQPNLRGTESQAASESTMSQAIQSCEVYLVNETSEESIQELPGTSQGIPSNVFVASSGPSWNNFMCPICLDTLKNTRITRDCFHRFCKDCIITALRRGNKECPVCRRKLISKRSLDSDPQLDALIKKMYPSSKEKEAPEEKALGKKKNKTQQEPSVIIETRREIDSIHSVHQGEKKQIETSTGWEDNPGSSPCNIASTHSSESDKASPVNKRAKSSGPEDDSNYVIVTTDPVTDTANEYESSLHATVRGIENPAQTGGKKSSDFIDFCPQFDYFLLSIPLREFVSICSIAFSCDVNSLV</sequence>
<evidence type="ECO:0000313" key="16">
    <source>
        <dbReference type="Proteomes" id="UP000030759"/>
    </source>
</evidence>
<evidence type="ECO:0000256" key="1">
    <source>
        <dbReference type="ARBA" id="ARBA00000900"/>
    </source>
</evidence>
<evidence type="ECO:0000256" key="11">
    <source>
        <dbReference type="ARBA" id="ARBA00032293"/>
    </source>
</evidence>
<evidence type="ECO:0000256" key="12">
    <source>
        <dbReference type="PROSITE-ProRule" id="PRU00175"/>
    </source>
</evidence>
<keyword evidence="5" id="KW-0808">Transferase</keyword>
<dbReference type="GO" id="GO:0061630">
    <property type="term" value="F:ubiquitin protein ligase activity"/>
    <property type="evidence" value="ECO:0007669"/>
    <property type="project" value="UniProtKB-EC"/>
</dbReference>
<feature type="region of interest" description="Disordered" evidence="13">
    <location>
        <begin position="138"/>
        <end position="236"/>
    </location>
</feature>
<comment type="pathway">
    <text evidence="2">Protein modification; protein ubiquitination.</text>
</comment>
<keyword evidence="7 12" id="KW-0863">Zinc-finger</keyword>
<dbReference type="EMBL" id="KE685882">
    <property type="protein sequence ID" value="ERE64124.1"/>
    <property type="molecule type" value="Genomic_DNA"/>
</dbReference>
<keyword evidence="8" id="KW-0862">Zinc</keyword>
<dbReference type="Pfam" id="PF13923">
    <property type="entry name" value="zf-C3HC4_2"/>
    <property type="match status" value="1"/>
</dbReference>
<dbReference type="EC" id="2.3.2.27" evidence="3"/>
<name>A0A061HZI9_CRIGR</name>
<evidence type="ECO:0000256" key="5">
    <source>
        <dbReference type="ARBA" id="ARBA00022679"/>
    </source>
</evidence>
<dbReference type="PANTHER" id="PTHR46076:SF4">
    <property type="entry name" value="E3 UBIQUITIN-PROTEIN LIGASE RING2"/>
    <property type="match status" value="1"/>
</dbReference>
<proteinExistence type="predicted"/>
<evidence type="ECO:0000313" key="15">
    <source>
        <dbReference type="EMBL" id="ERE64124.1"/>
    </source>
</evidence>
<dbReference type="InterPro" id="IPR017907">
    <property type="entry name" value="Znf_RING_CS"/>
</dbReference>
<accession>A0A061HZI9</accession>